<reference evidence="2 3" key="1">
    <citation type="submission" date="2018-11" db="EMBL/GenBank/DDBJ databases">
        <authorList>
            <consortium name="Pathogen Informatics"/>
        </authorList>
    </citation>
    <scope>NUCLEOTIDE SEQUENCE [LARGE SCALE GENOMIC DNA]</scope>
</reference>
<feature type="region of interest" description="Disordered" evidence="1">
    <location>
        <begin position="39"/>
        <end position="68"/>
    </location>
</feature>
<dbReference type="Proteomes" id="UP000281553">
    <property type="component" value="Unassembled WGS sequence"/>
</dbReference>
<proteinExistence type="predicted"/>
<evidence type="ECO:0000313" key="3">
    <source>
        <dbReference type="Proteomes" id="UP000281553"/>
    </source>
</evidence>
<accession>A0A3P6S7Z1</accession>
<protein>
    <submittedName>
        <fullName evidence="2">Uncharacterized protein</fullName>
    </submittedName>
</protein>
<dbReference type="AlphaFoldDB" id="A0A3P6S7Z1"/>
<feature type="region of interest" description="Disordered" evidence="1">
    <location>
        <begin position="87"/>
        <end position="110"/>
    </location>
</feature>
<evidence type="ECO:0000256" key="1">
    <source>
        <dbReference type="SAM" id="MobiDB-lite"/>
    </source>
</evidence>
<evidence type="ECO:0000313" key="2">
    <source>
        <dbReference type="EMBL" id="VDK50731.1"/>
    </source>
</evidence>
<sequence>MTGQLTSLPVAPVELNSTLTTPSLLTKVKRKRTISCVSQEEDGEEATVSKVRRQSHPSSTDSAPSLDPAADLQTQFADFFPPVEERAPISHKVDLDEEEEQQDVDEKPGLPVESTRCKQCCCCFIAQYNFAWLEEAVL</sequence>
<keyword evidence="3" id="KW-1185">Reference proteome</keyword>
<organism evidence="2 3">
    <name type="scientific">Dibothriocephalus latus</name>
    <name type="common">Fish tapeworm</name>
    <name type="synonym">Diphyllobothrium latum</name>
    <dbReference type="NCBI Taxonomy" id="60516"/>
    <lineage>
        <taxon>Eukaryota</taxon>
        <taxon>Metazoa</taxon>
        <taxon>Spiralia</taxon>
        <taxon>Lophotrochozoa</taxon>
        <taxon>Platyhelminthes</taxon>
        <taxon>Cestoda</taxon>
        <taxon>Eucestoda</taxon>
        <taxon>Diphyllobothriidea</taxon>
        <taxon>Diphyllobothriidae</taxon>
        <taxon>Dibothriocephalus</taxon>
    </lineage>
</organism>
<name>A0A3P6S7Z1_DIBLA</name>
<gene>
    <name evidence="2" type="ORF">DILT_LOCUS1806</name>
</gene>
<dbReference type="EMBL" id="UYRU01015040">
    <property type="protein sequence ID" value="VDK50731.1"/>
    <property type="molecule type" value="Genomic_DNA"/>
</dbReference>